<evidence type="ECO:0000256" key="2">
    <source>
        <dbReference type="ARBA" id="ARBA00009261"/>
    </source>
</evidence>
<sequence length="677" mass="72790">MSAQSDDNSDFEVEADLTNPSSLINNGTIELTVKGGTPPYTYKWTDQSTSLKSNKATDLVEGIPYEVVITDSKGNSVTKSYRIDAESITEHFNGFFQPVVDNMSAVLFWDPFAAIGIYDPIIYADVKLIATPSWTAQTDEVYTLQKWLKPEGSKVQKGDKIAIVKHGSEEETVTALANGELKYLVKEGNQIFDPNSTEDLIEQGAHYLAEIKYDDPVALKHPNGDLQKNSIPFIVIWLVLGATFFTVRMKFINIRGFKHSLALAKGKYDDPNAPGNITHFQALATAVSATVGLGNIAGVAVAVSLGGAGATFWMIIAGLLGMSSKFVECTLGVKYRNITEDGRIFGGPMNYLRYGLEKRNLKGLGKFLAGFFAILGVGASFGGGNMFQANQSFEILSGQFPMLEGNGFWFGVVVAVLVGVVIIGGINSIAKVTGKVVPVMAAVYVIGALIVIGVNIENIGPAFNAIIDGAFSPSALKGGVLGVLVVGFQRAAFSNEAGVGSAAIAHSAAKTNHPPSEGFVALLEPFIDTVVVCTLTALVLVFTGMHEVQGIGGAQLTSDAFASVISWFPYVLSAAVFLFAFSTMISWSYYGMRAWTYLFGRSKKSEMIYKFLFLIFVVVGASISLGAVLVFSDMMILAMSFPNIIGLYIMSGEVREDLREYFKKVKSGDLFVKGKTA</sequence>
<dbReference type="PRINTS" id="PR00175">
    <property type="entry name" value="NAALASMPORT"/>
</dbReference>
<dbReference type="Gene3D" id="2.60.40.740">
    <property type="match status" value="1"/>
</dbReference>
<evidence type="ECO:0000256" key="7">
    <source>
        <dbReference type="ARBA" id="ARBA00023136"/>
    </source>
</evidence>
<reference evidence="10" key="1">
    <citation type="journal article" date="2019" name="Int. J. Syst. Evol. Microbiol.">
        <title>The Global Catalogue of Microorganisms (GCM) 10K type strain sequencing project: providing services to taxonomists for standard genome sequencing and annotation.</title>
        <authorList>
            <consortium name="The Broad Institute Genomics Platform"/>
            <consortium name="The Broad Institute Genome Sequencing Center for Infectious Disease"/>
            <person name="Wu L."/>
            <person name="Ma J."/>
        </authorList>
    </citation>
    <scope>NUCLEOTIDE SEQUENCE [LARGE SCALE GENOMIC DNA]</scope>
    <source>
        <strain evidence="10">KCTC 12708</strain>
    </source>
</reference>
<comment type="caution">
    <text evidence="8">Lacks conserved residue(s) required for the propagation of feature annotation.</text>
</comment>
<keyword evidence="5 8" id="KW-0812">Transmembrane</keyword>
<evidence type="ECO:0000256" key="3">
    <source>
        <dbReference type="ARBA" id="ARBA00022448"/>
    </source>
</evidence>
<feature type="transmembrane region" description="Helical" evidence="8">
    <location>
        <begin position="367"/>
        <end position="387"/>
    </location>
</feature>
<gene>
    <name evidence="9" type="ORF">GCM10008088_06720</name>
</gene>
<dbReference type="NCBIfam" id="TIGR00835">
    <property type="entry name" value="agcS"/>
    <property type="match status" value="1"/>
</dbReference>
<name>A0ABQ3BJ82_9FLAO</name>
<evidence type="ECO:0000256" key="1">
    <source>
        <dbReference type="ARBA" id="ARBA00004651"/>
    </source>
</evidence>
<feature type="transmembrane region" description="Helical" evidence="8">
    <location>
        <begin position="407"/>
        <end position="429"/>
    </location>
</feature>
<dbReference type="Pfam" id="PF13573">
    <property type="entry name" value="SprB"/>
    <property type="match status" value="1"/>
</dbReference>
<dbReference type="EMBL" id="BMWY01000001">
    <property type="protein sequence ID" value="GGZ47763.1"/>
    <property type="molecule type" value="Genomic_DNA"/>
</dbReference>
<keyword evidence="6 8" id="KW-1133">Transmembrane helix</keyword>
<dbReference type="InterPro" id="IPR001463">
    <property type="entry name" value="Na/Ala_symport"/>
</dbReference>
<evidence type="ECO:0008006" key="11">
    <source>
        <dbReference type="Google" id="ProtNLM"/>
    </source>
</evidence>
<comment type="caution">
    <text evidence="9">The sequence shown here is derived from an EMBL/GenBank/DDBJ whole genome shotgun (WGS) entry which is preliminary data.</text>
</comment>
<keyword evidence="4 8" id="KW-1003">Cell membrane</keyword>
<feature type="transmembrane region" description="Helical" evidence="8">
    <location>
        <begin position="636"/>
        <end position="654"/>
    </location>
</feature>
<dbReference type="RefSeq" id="WP_373294423.1">
    <property type="nucleotide sequence ID" value="NZ_BMWY01000001.1"/>
</dbReference>
<accession>A0ABQ3BJ82</accession>
<dbReference type="Proteomes" id="UP000615593">
    <property type="component" value="Unassembled WGS sequence"/>
</dbReference>
<comment type="similarity">
    <text evidence="2 8">Belongs to the alanine or glycine:cation symporter (AGCS) (TC 2.A.25) family.</text>
</comment>
<evidence type="ECO:0000313" key="10">
    <source>
        <dbReference type="Proteomes" id="UP000615593"/>
    </source>
</evidence>
<feature type="transmembrane region" description="Helical" evidence="8">
    <location>
        <begin position="230"/>
        <end position="247"/>
    </location>
</feature>
<dbReference type="PANTHER" id="PTHR30330">
    <property type="entry name" value="AGSS FAMILY TRANSPORTER, SODIUM-ALANINE"/>
    <property type="match status" value="1"/>
</dbReference>
<evidence type="ECO:0000256" key="5">
    <source>
        <dbReference type="ARBA" id="ARBA00022692"/>
    </source>
</evidence>
<proteinExistence type="inferred from homology"/>
<keyword evidence="10" id="KW-1185">Reference proteome</keyword>
<organism evidence="9 10">
    <name type="scientific">Mesonia mobilis</name>
    <dbReference type="NCBI Taxonomy" id="369791"/>
    <lineage>
        <taxon>Bacteria</taxon>
        <taxon>Pseudomonadati</taxon>
        <taxon>Bacteroidota</taxon>
        <taxon>Flavobacteriia</taxon>
        <taxon>Flavobacteriales</taxon>
        <taxon>Flavobacteriaceae</taxon>
        <taxon>Mesonia</taxon>
    </lineage>
</organism>
<comment type="subcellular location">
    <subcellularLocation>
        <location evidence="1 8">Cell membrane</location>
        <topology evidence="1 8">Multi-pass membrane protein</topology>
    </subcellularLocation>
</comment>
<dbReference type="InterPro" id="IPR025667">
    <property type="entry name" value="SprB_repeat"/>
</dbReference>
<dbReference type="Pfam" id="PF01235">
    <property type="entry name" value="Na_Ala_symp"/>
    <property type="match status" value="1"/>
</dbReference>
<keyword evidence="8" id="KW-0769">Symport</keyword>
<feature type="transmembrane region" description="Helical" evidence="8">
    <location>
        <begin position="436"/>
        <end position="456"/>
    </location>
</feature>
<dbReference type="PANTHER" id="PTHR30330:SF3">
    <property type="entry name" value="TRANSCRIPTIONAL REGULATOR, LRP FAMILY"/>
    <property type="match status" value="1"/>
</dbReference>
<evidence type="ECO:0000256" key="4">
    <source>
        <dbReference type="ARBA" id="ARBA00022475"/>
    </source>
</evidence>
<evidence type="ECO:0000313" key="9">
    <source>
        <dbReference type="EMBL" id="GGZ47763.1"/>
    </source>
</evidence>
<keyword evidence="7 8" id="KW-0472">Membrane</keyword>
<dbReference type="Gene3D" id="1.20.1740.10">
    <property type="entry name" value="Amino acid/polyamine transporter I"/>
    <property type="match status" value="1"/>
</dbReference>
<evidence type="ECO:0000256" key="8">
    <source>
        <dbReference type="RuleBase" id="RU363064"/>
    </source>
</evidence>
<evidence type="ECO:0000256" key="6">
    <source>
        <dbReference type="ARBA" id="ARBA00022989"/>
    </source>
</evidence>
<dbReference type="InterPro" id="IPR011053">
    <property type="entry name" value="Single_hybrid_motif"/>
</dbReference>
<dbReference type="SUPFAM" id="SSF51230">
    <property type="entry name" value="Single hybrid motif"/>
    <property type="match status" value="1"/>
</dbReference>
<feature type="transmembrane region" description="Helical" evidence="8">
    <location>
        <begin position="611"/>
        <end position="630"/>
    </location>
</feature>
<dbReference type="GeneID" id="94368327"/>
<protein>
    <recommendedName>
        <fullName evidence="11">Alanine or glycine:cation symporter, AGCS family</fullName>
    </recommendedName>
</protein>
<feature type="transmembrane region" description="Helical" evidence="8">
    <location>
        <begin position="567"/>
        <end position="590"/>
    </location>
</feature>
<keyword evidence="3 8" id="KW-0813">Transport</keyword>